<dbReference type="Gene3D" id="3.40.50.720">
    <property type="entry name" value="NAD(P)-binding Rossmann-like Domain"/>
    <property type="match status" value="1"/>
</dbReference>
<keyword evidence="4" id="KW-0560">Oxidoreductase</keyword>
<dbReference type="InterPro" id="IPR013149">
    <property type="entry name" value="ADH-like_C"/>
</dbReference>
<protein>
    <submittedName>
        <fullName evidence="6">Alcohol dehydrogenase catalytic domain-containing protein</fullName>
    </submittedName>
</protein>
<dbReference type="SUPFAM" id="SSF51735">
    <property type="entry name" value="NAD(P)-binding Rossmann-fold domains"/>
    <property type="match status" value="1"/>
</dbReference>
<dbReference type="EMBL" id="BAAARW010000005">
    <property type="protein sequence ID" value="GAA2409105.1"/>
    <property type="molecule type" value="Genomic_DNA"/>
</dbReference>
<evidence type="ECO:0000313" key="6">
    <source>
        <dbReference type="EMBL" id="GAA2409105.1"/>
    </source>
</evidence>
<dbReference type="RefSeq" id="WP_344588055.1">
    <property type="nucleotide sequence ID" value="NZ_BAAARW010000005.1"/>
</dbReference>
<sequence>MNRSVLVDEPGRFRMVRSERPEPGPGEALVRVAAAGLCGSDRELYEGARPPEFVSYPITPGHEWSGTVAAVGPGTDPALVGAKVVGEGFRGCQGCAHCRNGAPNLCLDRYDETGFTRPGAFADHLLVPARLLHVLPPDADLRAAALLEPAAVIASAVRHAALRPGETAAVVGAGTLGMLALQLLAAASPARLAAIDPRAERAEAALAAGATVAHRPGEAAEGAFDVVVETAGASGTAHAAVALVRRGGRAVLTGIPGDPADAVPATLLVTRALTLHTVFGAGPADWAYAVRAFGSGVLRPAALITHELPLAEFETALKLSAAPDAGKVLLRPDLDR</sequence>
<dbReference type="InterPro" id="IPR013154">
    <property type="entry name" value="ADH-like_N"/>
</dbReference>
<keyword evidence="3" id="KW-0862">Zinc</keyword>
<name>A0ABN3IMM4_9ACTN</name>
<dbReference type="PANTHER" id="PTHR43401:SF2">
    <property type="entry name" value="L-THREONINE 3-DEHYDROGENASE"/>
    <property type="match status" value="1"/>
</dbReference>
<evidence type="ECO:0000259" key="5">
    <source>
        <dbReference type="SMART" id="SM00829"/>
    </source>
</evidence>
<dbReference type="Pfam" id="PF00107">
    <property type="entry name" value="ADH_zinc_N"/>
    <property type="match status" value="1"/>
</dbReference>
<dbReference type="PANTHER" id="PTHR43401">
    <property type="entry name" value="L-THREONINE 3-DEHYDROGENASE"/>
    <property type="match status" value="1"/>
</dbReference>
<evidence type="ECO:0000256" key="3">
    <source>
        <dbReference type="ARBA" id="ARBA00022833"/>
    </source>
</evidence>
<feature type="domain" description="Enoyl reductase (ER)" evidence="5">
    <location>
        <begin position="11"/>
        <end position="330"/>
    </location>
</feature>
<keyword evidence="7" id="KW-1185">Reference proteome</keyword>
<accession>A0ABN3IMM4</accession>
<proteinExistence type="predicted"/>
<dbReference type="Gene3D" id="3.90.180.10">
    <property type="entry name" value="Medium-chain alcohol dehydrogenases, catalytic domain"/>
    <property type="match status" value="1"/>
</dbReference>
<gene>
    <name evidence="6" type="ORF">GCM10010191_17090</name>
</gene>
<dbReference type="InterPro" id="IPR011032">
    <property type="entry name" value="GroES-like_sf"/>
</dbReference>
<dbReference type="SUPFAM" id="SSF50129">
    <property type="entry name" value="GroES-like"/>
    <property type="match status" value="1"/>
</dbReference>
<dbReference type="InterPro" id="IPR050129">
    <property type="entry name" value="Zn_alcohol_dh"/>
</dbReference>
<dbReference type="Pfam" id="PF08240">
    <property type="entry name" value="ADH_N"/>
    <property type="match status" value="1"/>
</dbReference>
<dbReference type="Proteomes" id="UP001501231">
    <property type="component" value="Unassembled WGS sequence"/>
</dbReference>
<evidence type="ECO:0000256" key="4">
    <source>
        <dbReference type="ARBA" id="ARBA00023002"/>
    </source>
</evidence>
<dbReference type="SMART" id="SM00829">
    <property type="entry name" value="PKS_ER"/>
    <property type="match status" value="1"/>
</dbReference>
<reference evidence="6 7" key="1">
    <citation type="journal article" date="2019" name="Int. J. Syst. Evol. Microbiol.">
        <title>The Global Catalogue of Microorganisms (GCM) 10K type strain sequencing project: providing services to taxonomists for standard genome sequencing and annotation.</title>
        <authorList>
            <consortium name="The Broad Institute Genomics Platform"/>
            <consortium name="The Broad Institute Genome Sequencing Center for Infectious Disease"/>
            <person name="Wu L."/>
            <person name="Ma J."/>
        </authorList>
    </citation>
    <scope>NUCLEOTIDE SEQUENCE [LARGE SCALE GENOMIC DNA]</scope>
    <source>
        <strain evidence="6 7">JCM 3325</strain>
    </source>
</reference>
<dbReference type="InterPro" id="IPR036291">
    <property type="entry name" value="NAD(P)-bd_dom_sf"/>
</dbReference>
<evidence type="ECO:0000313" key="7">
    <source>
        <dbReference type="Proteomes" id="UP001501231"/>
    </source>
</evidence>
<comment type="caution">
    <text evidence="6">The sequence shown here is derived from an EMBL/GenBank/DDBJ whole genome shotgun (WGS) entry which is preliminary data.</text>
</comment>
<evidence type="ECO:0000256" key="2">
    <source>
        <dbReference type="ARBA" id="ARBA00022723"/>
    </source>
</evidence>
<comment type="cofactor">
    <cofactor evidence="1">
        <name>Zn(2+)</name>
        <dbReference type="ChEBI" id="CHEBI:29105"/>
    </cofactor>
</comment>
<evidence type="ECO:0000256" key="1">
    <source>
        <dbReference type="ARBA" id="ARBA00001947"/>
    </source>
</evidence>
<organism evidence="6 7">
    <name type="scientific">Actinomadura vinacea</name>
    <dbReference type="NCBI Taxonomy" id="115336"/>
    <lineage>
        <taxon>Bacteria</taxon>
        <taxon>Bacillati</taxon>
        <taxon>Actinomycetota</taxon>
        <taxon>Actinomycetes</taxon>
        <taxon>Streptosporangiales</taxon>
        <taxon>Thermomonosporaceae</taxon>
        <taxon>Actinomadura</taxon>
    </lineage>
</organism>
<dbReference type="InterPro" id="IPR020843">
    <property type="entry name" value="ER"/>
</dbReference>
<keyword evidence="2" id="KW-0479">Metal-binding</keyword>